<dbReference type="CDD" id="cd17039">
    <property type="entry name" value="Ubl_ubiquitin_like"/>
    <property type="match status" value="1"/>
</dbReference>
<dbReference type="InterPro" id="IPR045326">
    <property type="entry name" value="ATG17-like_dom"/>
</dbReference>
<evidence type="ECO:0000313" key="5">
    <source>
        <dbReference type="EMBL" id="ONK70486.1"/>
    </source>
</evidence>
<dbReference type="OMA" id="EQCKREY"/>
<dbReference type="SUPFAM" id="SSF54236">
    <property type="entry name" value="Ubiquitin-like"/>
    <property type="match status" value="1"/>
</dbReference>
<keyword evidence="6" id="KW-1185">Reference proteome</keyword>
<dbReference type="GO" id="GO:0034727">
    <property type="term" value="P:piecemeal microautophagy of the nucleus"/>
    <property type="evidence" value="ECO:0007669"/>
    <property type="project" value="TreeGrafter"/>
</dbReference>
<dbReference type="GO" id="GO:0060090">
    <property type="term" value="F:molecular adaptor activity"/>
    <property type="evidence" value="ECO:0007669"/>
    <property type="project" value="TreeGrafter"/>
</dbReference>
<dbReference type="EMBL" id="CM007385">
    <property type="protein sequence ID" value="ONK70486.1"/>
    <property type="molecule type" value="Genomic_DNA"/>
</dbReference>
<feature type="coiled-coil region" evidence="2">
    <location>
        <begin position="650"/>
        <end position="684"/>
    </location>
</feature>
<dbReference type="GO" id="GO:0000422">
    <property type="term" value="P:autophagy of mitochondrion"/>
    <property type="evidence" value="ECO:0007669"/>
    <property type="project" value="TreeGrafter"/>
</dbReference>
<evidence type="ECO:0000259" key="4">
    <source>
        <dbReference type="Pfam" id="PF04108"/>
    </source>
</evidence>
<dbReference type="Proteomes" id="UP000243459">
    <property type="component" value="Chromosome 5"/>
</dbReference>
<evidence type="ECO:0000256" key="2">
    <source>
        <dbReference type="SAM" id="Coils"/>
    </source>
</evidence>
<feature type="compositionally biased region" description="Polar residues" evidence="3">
    <location>
        <begin position="710"/>
        <end position="727"/>
    </location>
</feature>
<keyword evidence="2" id="KW-0175">Coiled coil</keyword>
<dbReference type="InterPro" id="IPR040040">
    <property type="entry name" value="ATG11"/>
</dbReference>
<dbReference type="GO" id="GO:0000045">
    <property type="term" value="P:autophagosome assembly"/>
    <property type="evidence" value="ECO:0007669"/>
    <property type="project" value="InterPro"/>
</dbReference>
<feature type="domain" description="Autophagy protein ATG17-like" evidence="4">
    <location>
        <begin position="158"/>
        <end position="487"/>
    </location>
</feature>
<dbReference type="PANTHER" id="PTHR13222">
    <property type="entry name" value="RB1-INDUCIBLE COILED-COIL"/>
    <property type="match status" value="1"/>
</dbReference>
<sequence>MMSSNSTISTDEFVPGRKLVVHLAQNGHTMEFECGGSTPVDSIQRNIESLSGVPFADQLLMCGKVYLDPQQPLAYYKLPQDNREVFVYNKARLLENSPQPPPESVEVPNAVVPPLSSRCNNPRRFDDVSDPALVALGSYERKFRYHYNFADAFHRCTAAKYELCNRLLREQLVQERALETVRGNLEFAFKKQQQRYSEFIRCFTEQHRVHAEILANLGRDMDRLRSLSLHPAVQSERRKCLLDLVKEDELIKWAEVCINSHKQFENKVSQLKMNFGELKKKVESVFSVMSSASSKDLEALIKDHQKFLNEQELIKITLSKDVNTVVKLVNDSVNHQLSSSLRPHDAISGLGPIYEAHEKNCLPKVQNCDNHISKLLDTCKEKKNNMNLLVHVSMQKVKSTQISIKELMNKLHAFEEAVGHQEKEFEHLKFVNGVGHAYRACLAEVIRRKSSSKLYMGLAGQLQERLATEREAEIRRREGFYKAWSKYIPHDILATMGLLDSPNQCDVNMVTQFDKNLLEIDVADVDRYAPQAVVGLPLKSDKKKLPKSNLATSSESCNFNKSEESGLGNNTKDDFDGLFDGCESIDIAGTSKIEVENARLKAELASAIVFICTFNAGIGFDPFEKCEPDEMLKDIKEKTAEALQSKDEYVKHLQSILNRKQEQCSAYEKRIQELEQRLEDQYAQGQKFSVKDASESVLSAFKTDGYGESNNPCMSSVSMDEGSSTSALDPKLDLLTGETGKTGDSGDENMTDISGILNMQSLDPARNFMDASMQETPRDEQQVSDTENNQVGHQNKDILEDVNREVKMTSVTHSSGSVTGDALGISPSGVEPELSVDSETRGSLVFNLQNALADKSNQFIETENQLKAAMKEISSLRKELDESQVKWISNYKA</sequence>
<dbReference type="PANTHER" id="PTHR13222:SF1">
    <property type="entry name" value="RB1-INDUCIBLE COILED-COIL PROTEIN 1"/>
    <property type="match status" value="1"/>
</dbReference>
<dbReference type="Gramene" id="ONK70486">
    <property type="protein sequence ID" value="ONK70486"/>
    <property type="gene ID" value="A4U43_C05F34210"/>
</dbReference>
<dbReference type="InterPro" id="IPR029071">
    <property type="entry name" value="Ubiquitin-like_domsf"/>
</dbReference>
<evidence type="ECO:0000256" key="1">
    <source>
        <dbReference type="ARBA" id="ARBA00023006"/>
    </source>
</evidence>
<dbReference type="GO" id="GO:1990316">
    <property type="term" value="C:Atg1/ULK1 kinase complex"/>
    <property type="evidence" value="ECO:0007669"/>
    <property type="project" value="TreeGrafter"/>
</dbReference>
<organism evidence="5 6">
    <name type="scientific">Asparagus officinalis</name>
    <name type="common">Garden asparagus</name>
    <dbReference type="NCBI Taxonomy" id="4686"/>
    <lineage>
        <taxon>Eukaryota</taxon>
        <taxon>Viridiplantae</taxon>
        <taxon>Streptophyta</taxon>
        <taxon>Embryophyta</taxon>
        <taxon>Tracheophyta</taxon>
        <taxon>Spermatophyta</taxon>
        <taxon>Magnoliopsida</taxon>
        <taxon>Liliopsida</taxon>
        <taxon>Asparagales</taxon>
        <taxon>Asparagaceae</taxon>
        <taxon>Asparagoideae</taxon>
        <taxon>Asparagus</taxon>
    </lineage>
</organism>
<evidence type="ECO:0000313" key="6">
    <source>
        <dbReference type="Proteomes" id="UP000243459"/>
    </source>
</evidence>
<accession>A0A5P1EWR6</accession>
<dbReference type="GO" id="GO:0034517">
    <property type="term" value="P:ribophagy"/>
    <property type="evidence" value="ECO:0007669"/>
    <property type="project" value="TreeGrafter"/>
</dbReference>
<dbReference type="AlphaFoldDB" id="A0A5P1EWR6"/>
<reference evidence="6" key="1">
    <citation type="journal article" date="2017" name="Nat. Commun.">
        <title>The asparagus genome sheds light on the origin and evolution of a young Y chromosome.</title>
        <authorList>
            <person name="Harkess A."/>
            <person name="Zhou J."/>
            <person name="Xu C."/>
            <person name="Bowers J.E."/>
            <person name="Van der Hulst R."/>
            <person name="Ayyampalayam S."/>
            <person name="Mercati F."/>
            <person name="Riccardi P."/>
            <person name="McKain M.R."/>
            <person name="Kakrana A."/>
            <person name="Tang H."/>
            <person name="Ray J."/>
            <person name="Groenendijk J."/>
            <person name="Arikit S."/>
            <person name="Mathioni S.M."/>
            <person name="Nakano M."/>
            <person name="Shan H."/>
            <person name="Telgmann-Rauber A."/>
            <person name="Kanno A."/>
            <person name="Yue Z."/>
            <person name="Chen H."/>
            <person name="Li W."/>
            <person name="Chen Y."/>
            <person name="Xu X."/>
            <person name="Zhang Y."/>
            <person name="Luo S."/>
            <person name="Chen H."/>
            <person name="Gao J."/>
            <person name="Mao Z."/>
            <person name="Pires J.C."/>
            <person name="Luo M."/>
            <person name="Kudrna D."/>
            <person name="Wing R.A."/>
            <person name="Meyers B.C."/>
            <person name="Yi K."/>
            <person name="Kong H."/>
            <person name="Lavrijsen P."/>
            <person name="Sunseri F."/>
            <person name="Falavigna A."/>
            <person name="Ye Y."/>
            <person name="Leebens-Mack J.H."/>
            <person name="Chen G."/>
        </authorList>
    </citation>
    <scope>NUCLEOTIDE SEQUENCE [LARGE SCALE GENOMIC DNA]</scope>
    <source>
        <strain evidence="6">cv. DH0086</strain>
    </source>
</reference>
<dbReference type="GO" id="GO:0034045">
    <property type="term" value="C:phagophore assembly site membrane"/>
    <property type="evidence" value="ECO:0007669"/>
    <property type="project" value="TreeGrafter"/>
</dbReference>
<dbReference type="GO" id="GO:0061709">
    <property type="term" value="P:reticulophagy"/>
    <property type="evidence" value="ECO:0007669"/>
    <property type="project" value="TreeGrafter"/>
</dbReference>
<feature type="region of interest" description="Disordered" evidence="3">
    <location>
        <begin position="710"/>
        <end position="748"/>
    </location>
</feature>
<feature type="coiled-coil region" evidence="2">
    <location>
        <begin position="852"/>
        <end position="886"/>
    </location>
</feature>
<dbReference type="Gene3D" id="3.10.20.90">
    <property type="entry name" value="Phosphatidylinositol 3-kinase Catalytic Subunit, Chain A, domain 1"/>
    <property type="match status" value="1"/>
</dbReference>
<protein>
    <recommendedName>
        <fullName evidence="4">Autophagy protein ATG17-like domain-containing protein</fullName>
    </recommendedName>
</protein>
<name>A0A5P1EWR6_ASPOF</name>
<gene>
    <name evidence="5" type="ORF">A4U43_C05F34210</name>
</gene>
<keyword evidence="1" id="KW-0072">Autophagy</keyword>
<evidence type="ECO:0000256" key="3">
    <source>
        <dbReference type="SAM" id="MobiDB-lite"/>
    </source>
</evidence>
<dbReference type="Pfam" id="PF04108">
    <property type="entry name" value="ATG17_like"/>
    <property type="match status" value="1"/>
</dbReference>
<feature type="coiled-coil region" evidence="2">
    <location>
        <begin position="397"/>
        <end position="424"/>
    </location>
</feature>
<dbReference type="GO" id="GO:0019901">
    <property type="term" value="F:protein kinase binding"/>
    <property type="evidence" value="ECO:0007669"/>
    <property type="project" value="TreeGrafter"/>
</dbReference>
<proteinExistence type="predicted"/>